<name>A0A3D1UIU6_9BACT</name>
<protein>
    <recommendedName>
        <fullName evidence="1">Glycosyl hydrolase family 92 domain-containing protein</fullName>
    </recommendedName>
</protein>
<evidence type="ECO:0000313" key="2">
    <source>
        <dbReference type="EMBL" id="RGV19924.1"/>
    </source>
</evidence>
<dbReference type="EMBL" id="QSCO01000036">
    <property type="protein sequence ID" value="RGY03530.1"/>
    <property type="molecule type" value="Genomic_DNA"/>
</dbReference>
<organism evidence="2 4">
    <name type="scientific">Odoribacter splanchnicus</name>
    <dbReference type="NCBI Taxonomy" id="28118"/>
    <lineage>
        <taxon>Bacteria</taxon>
        <taxon>Pseudomonadati</taxon>
        <taxon>Bacteroidota</taxon>
        <taxon>Bacteroidia</taxon>
        <taxon>Bacteroidales</taxon>
        <taxon>Odoribacteraceae</taxon>
        <taxon>Odoribacter</taxon>
    </lineage>
</organism>
<gene>
    <name evidence="2" type="ORF">DWW24_17080</name>
    <name evidence="3" type="ORF">DXA53_18435</name>
</gene>
<dbReference type="Proteomes" id="UP000283426">
    <property type="component" value="Unassembled WGS sequence"/>
</dbReference>
<dbReference type="Pfam" id="PF07971">
    <property type="entry name" value="Glyco_hydro_92"/>
    <property type="match status" value="1"/>
</dbReference>
<dbReference type="AlphaFoldDB" id="A0A3D1UIU6"/>
<dbReference type="RefSeq" id="WP_118104868.1">
    <property type="nucleotide sequence ID" value="NZ_JAHONW010000037.1"/>
</dbReference>
<dbReference type="Proteomes" id="UP000284434">
    <property type="component" value="Unassembled WGS sequence"/>
</dbReference>
<proteinExistence type="predicted"/>
<dbReference type="Gene3D" id="3.30.2080.10">
    <property type="entry name" value="GH92 mannosidase domain"/>
    <property type="match status" value="1"/>
</dbReference>
<evidence type="ECO:0000313" key="5">
    <source>
        <dbReference type="Proteomes" id="UP000284434"/>
    </source>
</evidence>
<evidence type="ECO:0000313" key="4">
    <source>
        <dbReference type="Proteomes" id="UP000283426"/>
    </source>
</evidence>
<feature type="domain" description="Glycosyl hydrolase family 92" evidence="1">
    <location>
        <begin position="4"/>
        <end position="40"/>
    </location>
</feature>
<accession>A0A3D1UIU6</accession>
<reference evidence="4 5" key="1">
    <citation type="submission" date="2018-08" db="EMBL/GenBank/DDBJ databases">
        <title>A genome reference for cultivated species of the human gut microbiota.</title>
        <authorList>
            <person name="Zou Y."/>
            <person name="Xue W."/>
            <person name="Luo G."/>
        </authorList>
    </citation>
    <scope>NUCLEOTIDE SEQUENCE [LARGE SCALE GENOMIC DNA]</scope>
    <source>
        <strain evidence="2 4">AF14-6AC</strain>
        <strain evidence="3 5">OF03-11</strain>
    </source>
</reference>
<evidence type="ECO:0000259" key="1">
    <source>
        <dbReference type="Pfam" id="PF07971"/>
    </source>
</evidence>
<comment type="caution">
    <text evidence="2">The sequence shown here is derived from an EMBL/GenBank/DDBJ whole genome shotgun (WGS) entry which is preliminary data.</text>
</comment>
<dbReference type="InterPro" id="IPR012939">
    <property type="entry name" value="Glyco_hydro_92"/>
</dbReference>
<evidence type="ECO:0000313" key="3">
    <source>
        <dbReference type="EMBL" id="RGY03530.1"/>
    </source>
</evidence>
<dbReference type="EMBL" id="QRYW01000044">
    <property type="protein sequence ID" value="RGV19924.1"/>
    <property type="molecule type" value="Genomic_DNA"/>
</dbReference>
<sequence>MPPENVYIQKIWLNGKPLDRLWISHDEIISGGELVFELGDTPNKSLGL</sequence>